<evidence type="ECO:0000259" key="2">
    <source>
        <dbReference type="Pfam" id="PF13837"/>
    </source>
</evidence>
<protein>
    <recommendedName>
        <fullName evidence="2">Myb/SANT-like DNA-binding domain-containing protein</fullName>
    </recommendedName>
</protein>
<proteinExistence type="predicted"/>
<feature type="region of interest" description="Disordered" evidence="1">
    <location>
        <begin position="345"/>
        <end position="408"/>
    </location>
</feature>
<accession>A0ABD3GBP0</accession>
<name>A0ABD3GBP0_9MARC</name>
<evidence type="ECO:0000313" key="3">
    <source>
        <dbReference type="EMBL" id="KAL3675281.1"/>
    </source>
</evidence>
<gene>
    <name evidence="3" type="ORF">R1sor_025229</name>
</gene>
<keyword evidence="4" id="KW-1185">Reference proteome</keyword>
<dbReference type="EMBL" id="JBJQOH010000008">
    <property type="protein sequence ID" value="KAL3675281.1"/>
    <property type="molecule type" value="Genomic_DNA"/>
</dbReference>
<evidence type="ECO:0000256" key="1">
    <source>
        <dbReference type="SAM" id="MobiDB-lite"/>
    </source>
</evidence>
<dbReference type="Gene3D" id="1.10.10.60">
    <property type="entry name" value="Homeodomain-like"/>
    <property type="match status" value="1"/>
</dbReference>
<dbReference type="Pfam" id="PF13837">
    <property type="entry name" value="Myb_DNA-bind_4"/>
    <property type="match status" value="1"/>
</dbReference>
<organism evidence="3 4">
    <name type="scientific">Riccia sorocarpa</name>
    <dbReference type="NCBI Taxonomy" id="122646"/>
    <lineage>
        <taxon>Eukaryota</taxon>
        <taxon>Viridiplantae</taxon>
        <taxon>Streptophyta</taxon>
        <taxon>Embryophyta</taxon>
        <taxon>Marchantiophyta</taxon>
        <taxon>Marchantiopsida</taxon>
        <taxon>Marchantiidae</taxon>
        <taxon>Marchantiales</taxon>
        <taxon>Ricciaceae</taxon>
        <taxon>Riccia</taxon>
    </lineage>
</organism>
<dbReference type="AlphaFoldDB" id="A0ABD3GBP0"/>
<feature type="compositionally biased region" description="Basic and acidic residues" evidence="1">
    <location>
        <begin position="387"/>
        <end position="397"/>
    </location>
</feature>
<feature type="domain" description="Myb/SANT-like DNA-binding" evidence="2">
    <location>
        <begin position="227"/>
        <end position="302"/>
    </location>
</feature>
<reference evidence="3 4" key="1">
    <citation type="submission" date="2024-09" db="EMBL/GenBank/DDBJ databases">
        <title>Chromosome-scale assembly of Riccia sorocarpa.</title>
        <authorList>
            <person name="Paukszto L."/>
        </authorList>
    </citation>
    <scope>NUCLEOTIDE SEQUENCE [LARGE SCALE GENOMIC DNA]</scope>
    <source>
        <strain evidence="3">LP-2024</strain>
        <tissue evidence="3">Aerial parts of the thallus</tissue>
    </source>
</reference>
<comment type="caution">
    <text evidence="3">The sequence shown here is derived from an EMBL/GenBank/DDBJ whole genome shotgun (WGS) entry which is preliminary data.</text>
</comment>
<dbReference type="Proteomes" id="UP001633002">
    <property type="component" value="Unassembled WGS sequence"/>
</dbReference>
<feature type="region of interest" description="Disordered" evidence="1">
    <location>
        <begin position="153"/>
        <end position="181"/>
    </location>
</feature>
<sequence>MFARSISSGSSEFVACSIVPIFEHQHGVVLCSVKLWLRLSRVLESVRMDARRSVGENLNERDFLPVSPSDPIYMHPPPSLTSGSPGFAMGSQFRMPFMMQGMPSMPRFDGAFSIHRPQLVRPLADLNLAAGDGNRIQGGSRSGVGFNEFAAGSSEMAGGNRPGPSTFDYPDSTVPSSQAPLPEDLPEVELVEPPVVQVQAQPPARRRRAAATGKTVPAPREGIKIRFHWHDAATIALIECKKEESDEDDALTGRENILTADQKWKIIEEKMARKNIFVEGKKCSKKWEKLATEFRKIHDYGKWTGRAPYSVLDSSQREAEKLPTYFPDQWYQLMESFMGPRPAINPILAESGMNPPPPVSEEEPVVTDGRSPDYTDPATDNSPSASDRNDDGIESARHNSGKRKKDVSKSASAIVTAMSAFSESFVAVEDKREEREATKQKILVEAEERHFRWLVESEDRREATKAARGKEVVEVLGVMARAFADIAHTFKARAREEVE</sequence>
<dbReference type="InterPro" id="IPR044822">
    <property type="entry name" value="Myb_DNA-bind_4"/>
</dbReference>
<dbReference type="PANTHER" id="PTHR33492:SF19">
    <property type="entry name" value="MYB-LIKE DOMAIN-CONTAINING PROTEIN"/>
    <property type="match status" value="1"/>
</dbReference>
<evidence type="ECO:0000313" key="4">
    <source>
        <dbReference type="Proteomes" id="UP001633002"/>
    </source>
</evidence>
<dbReference type="PANTHER" id="PTHR33492">
    <property type="entry name" value="OSJNBA0043A12.37 PROTEIN-RELATED"/>
    <property type="match status" value="1"/>
</dbReference>